<evidence type="ECO:0008006" key="3">
    <source>
        <dbReference type="Google" id="ProtNLM"/>
    </source>
</evidence>
<proteinExistence type="predicted"/>
<name>A0ABW4Z7X7_9BACT</name>
<reference evidence="2" key="1">
    <citation type="journal article" date="2019" name="Int. J. Syst. Evol. Microbiol.">
        <title>The Global Catalogue of Microorganisms (GCM) 10K type strain sequencing project: providing services to taxonomists for standard genome sequencing and annotation.</title>
        <authorList>
            <consortium name="The Broad Institute Genomics Platform"/>
            <consortium name="The Broad Institute Genome Sequencing Center for Infectious Disease"/>
            <person name="Wu L."/>
            <person name="Ma J."/>
        </authorList>
    </citation>
    <scope>NUCLEOTIDE SEQUENCE [LARGE SCALE GENOMIC DNA]</scope>
    <source>
        <strain evidence="2">CCUG 57942</strain>
    </source>
</reference>
<accession>A0ABW4Z7X7</accession>
<dbReference type="EMBL" id="JBHUJB010000018">
    <property type="protein sequence ID" value="MFD2158019.1"/>
    <property type="molecule type" value="Genomic_DNA"/>
</dbReference>
<gene>
    <name evidence="1" type="ORF">ACFSW8_03805</name>
</gene>
<evidence type="ECO:0000313" key="1">
    <source>
        <dbReference type="EMBL" id="MFD2158019.1"/>
    </source>
</evidence>
<organism evidence="1 2">
    <name type="scientific">Rubritalea tangerina</name>
    <dbReference type="NCBI Taxonomy" id="430798"/>
    <lineage>
        <taxon>Bacteria</taxon>
        <taxon>Pseudomonadati</taxon>
        <taxon>Verrucomicrobiota</taxon>
        <taxon>Verrucomicrobiia</taxon>
        <taxon>Verrucomicrobiales</taxon>
        <taxon>Rubritaleaceae</taxon>
        <taxon>Rubritalea</taxon>
    </lineage>
</organism>
<comment type="caution">
    <text evidence="1">The sequence shown here is derived from an EMBL/GenBank/DDBJ whole genome shotgun (WGS) entry which is preliminary data.</text>
</comment>
<dbReference type="Proteomes" id="UP001597389">
    <property type="component" value="Unassembled WGS sequence"/>
</dbReference>
<protein>
    <recommendedName>
        <fullName evidence="3">Immunity protein 30 domain-containing protein</fullName>
    </recommendedName>
</protein>
<sequence length="134" mass="14904">MSTSITPLLESLWNGRHGDSLDDTLKVYDKLNTLITENHIEELKAFVNKNGIGFWLSELITVTVLETGGSNLLPFGLEVLYRHSLEDHDSDALATTLIGTVEAEPEQSKVILEEISNSGAQHLHEDALWLLDFC</sequence>
<keyword evidence="2" id="KW-1185">Reference proteome</keyword>
<evidence type="ECO:0000313" key="2">
    <source>
        <dbReference type="Proteomes" id="UP001597389"/>
    </source>
</evidence>
<dbReference type="RefSeq" id="WP_377090569.1">
    <property type="nucleotide sequence ID" value="NZ_JBHSJL010000014.1"/>
</dbReference>